<dbReference type="STRING" id="1797729.A3A60_04370"/>
<name>A0A1F5HVJ5_9BACT</name>
<evidence type="ECO:0000313" key="2">
    <source>
        <dbReference type="Proteomes" id="UP000179227"/>
    </source>
</evidence>
<sequence length="106" mass="12717">MQILESISFKLLVTYPVKEFMEEQSEEVYTRILRSIKLLRDGGPFLRPPDAKKIDRNLYELRIRGKESIRIFYTKTSEGYILLHAFKKKTQKIPRRELKLAVDRMR</sequence>
<protein>
    <recommendedName>
        <fullName evidence="3">Addiction module toxin RelE</fullName>
    </recommendedName>
</protein>
<proteinExistence type="predicted"/>
<organism evidence="1 2">
    <name type="scientific">Candidatus Curtissbacteria bacterium RIFCSPLOWO2_01_FULL_42_26</name>
    <dbReference type="NCBI Taxonomy" id="1797729"/>
    <lineage>
        <taxon>Bacteria</taxon>
        <taxon>Candidatus Curtissiibacteriota</taxon>
    </lineage>
</organism>
<dbReference type="Pfam" id="PF05973">
    <property type="entry name" value="Gp49"/>
    <property type="match status" value="1"/>
</dbReference>
<dbReference type="AlphaFoldDB" id="A0A1F5HVJ5"/>
<dbReference type="InterPro" id="IPR009241">
    <property type="entry name" value="HigB-like"/>
</dbReference>
<reference evidence="1 2" key="1">
    <citation type="journal article" date="2016" name="Nat. Commun.">
        <title>Thousands of microbial genomes shed light on interconnected biogeochemical processes in an aquifer system.</title>
        <authorList>
            <person name="Anantharaman K."/>
            <person name="Brown C.T."/>
            <person name="Hug L.A."/>
            <person name="Sharon I."/>
            <person name="Castelle C.J."/>
            <person name="Probst A.J."/>
            <person name="Thomas B.C."/>
            <person name="Singh A."/>
            <person name="Wilkins M.J."/>
            <person name="Karaoz U."/>
            <person name="Brodie E.L."/>
            <person name="Williams K.H."/>
            <person name="Hubbard S.S."/>
            <person name="Banfield J.F."/>
        </authorList>
    </citation>
    <scope>NUCLEOTIDE SEQUENCE [LARGE SCALE GENOMIC DNA]</scope>
</reference>
<evidence type="ECO:0008006" key="3">
    <source>
        <dbReference type="Google" id="ProtNLM"/>
    </source>
</evidence>
<accession>A0A1F5HVJ5</accession>
<dbReference type="EMBL" id="MFBS01000042">
    <property type="protein sequence ID" value="OGE08123.1"/>
    <property type="molecule type" value="Genomic_DNA"/>
</dbReference>
<evidence type="ECO:0000313" key="1">
    <source>
        <dbReference type="EMBL" id="OGE08123.1"/>
    </source>
</evidence>
<comment type="caution">
    <text evidence="1">The sequence shown here is derived from an EMBL/GenBank/DDBJ whole genome shotgun (WGS) entry which is preliminary data.</text>
</comment>
<gene>
    <name evidence="1" type="ORF">A3A60_04370</name>
</gene>
<dbReference type="Proteomes" id="UP000179227">
    <property type="component" value="Unassembled WGS sequence"/>
</dbReference>